<protein>
    <submittedName>
        <fullName evidence="6">Sigma-54 dependent transcriptional regulator</fullName>
    </submittedName>
</protein>
<evidence type="ECO:0000313" key="6">
    <source>
        <dbReference type="EMBL" id="MCJ2376259.1"/>
    </source>
</evidence>
<keyword evidence="1" id="KW-0547">Nucleotide-binding</keyword>
<keyword evidence="3" id="KW-0805">Transcription regulation</keyword>
<organism evidence="6 7">
    <name type="scientific">Vibrio gelatinilyticus</name>
    <dbReference type="NCBI Taxonomy" id="2893468"/>
    <lineage>
        <taxon>Bacteria</taxon>
        <taxon>Pseudomonadati</taxon>
        <taxon>Pseudomonadota</taxon>
        <taxon>Gammaproteobacteria</taxon>
        <taxon>Vibrionales</taxon>
        <taxon>Vibrionaceae</taxon>
        <taxon>Vibrio</taxon>
    </lineage>
</organism>
<keyword evidence="2" id="KW-0067">ATP-binding</keyword>
<evidence type="ECO:0000259" key="5">
    <source>
        <dbReference type="PROSITE" id="PS50045"/>
    </source>
</evidence>
<sequence>MQELIGVGNTVKEMKKRILQYAQCNAEVLIEGDTGVGKGVCAKLIHKNSSMHRGPFIAVNCGSISKGLVSSELFGHVKGAFTGASDNHKGYIQRARNGTLFLDEIGEMPLDAQGHLLHFLESKEVTSVGSDRVIEVDCRVITATNVNLKEAILNKTFRSDLFYRLNVLPLTIPTLRERVDDILPLANFFLVSHSSGRSLRFSVDAVECLNNYAWPGNVRELKNVIRRAIVLAESEVIYPCDFALDSNSATERSNPANLKSKYIEQVILTHRYNISAAAKSLGISRPTLYRLMKKHNIRLLQ</sequence>
<dbReference type="EMBL" id="JAJNNZ010000003">
    <property type="protein sequence ID" value="MCJ2376259.1"/>
    <property type="molecule type" value="Genomic_DNA"/>
</dbReference>
<dbReference type="GO" id="GO:0043565">
    <property type="term" value="F:sequence-specific DNA binding"/>
    <property type="evidence" value="ECO:0007669"/>
    <property type="project" value="InterPro"/>
</dbReference>
<dbReference type="Pfam" id="PF25601">
    <property type="entry name" value="AAA_lid_14"/>
    <property type="match status" value="1"/>
</dbReference>
<comment type="caution">
    <text evidence="6">The sequence shown here is derived from an EMBL/GenBank/DDBJ whole genome shotgun (WGS) entry which is preliminary data.</text>
</comment>
<dbReference type="InterPro" id="IPR027417">
    <property type="entry name" value="P-loop_NTPase"/>
</dbReference>
<dbReference type="InterPro" id="IPR025944">
    <property type="entry name" value="Sigma_54_int_dom_CS"/>
</dbReference>
<dbReference type="PROSITE" id="PS50045">
    <property type="entry name" value="SIGMA54_INTERACT_4"/>
    <property type="match status" value="1"/>
</dbReference>
<dbReference type="GO" id="GO:0006355">
    <property type="term" value="P:regulation of DNA-templated transcription"/>
    <property type="evidence" value="ECO:0007669"/>
    <property type="project" value="InterPro"/>
</dbReference>
<dbReference type="SUPFAM" id="SSF46689">
    <property type="entry name" value="Homeodomain-like"/>
    <property type="match status" value="1"/>
</dbReference>
<proteinExistence type="predicted"/>
<evidence type="ECO:0000256" key="2">
    <source>
        <dbReference type="ARBA" id="ARBA00022840"/>
    </source>
</evidence>
<evidence type="ECO:0000313" key="7">
    <source>
        <dbReference type="Proteomes" id="UP001139488"/>
    </source>
</evidence>
<feature type="domain" description="Sigma-54 factor interaction" evidence="5">
    <location>
        <begin position="4"/>
        <end position="230"/>
    </location>
</feature>
<dbReference type="InterPro" id="IPR058031">
    <property type="entry name" value="AAA_lid_NorR"/>
</dbReference>
<dbReference type="SUPFAM" id="SSF52540">
    <property type="entry name" value="P-loop containing nucleoside triphosphate hydrolases"/>
    <property type="match status" value="1"/>
</dbReference>
<dbReference type="GO" id="GO:0005524">
    <property type="term" value="F:ATP binding"/>
    <property type="evidence" value="ECO:0007669"/>
    <property type="project" value="UniProtKB-KW"/>
</dbReference>
<dbReference type="AlphaFoldDB" id="A0A9X1WGJ6"/>
<name>A0A9X1WGJ6_9VIBR</name>
<dbReference type="InterPro" id="IPR009057">
    <property type="entry name" value="Homeodomain-like_sf"/>
</dbReference>
<dbReference type="CDD" id="cd00009">
    <property type="entry name" value="AAA"/>
    <property type="match status" value="1"/>
</dbReference>
<gene>
    <name evidence="6" type="ORF">LNL84_05360</name>
</gene>
<dbReference type="InterPro" id="IPR003593">
    <property type="entry name" value="AAA+_ATPase"/>
</dbReference>
<dbReference type="PROSITE" id="PS00688">
    <property type="entry name" value="SIGMA54_INTERACT_3"/>
    <property type="match status" value="1"/>
</dbReference>
<evidence type="ECO:0000256" key="1">
    <source>
        <dbReference type="ARBA" id="ARBA00022741"/>
    </source>
</evidence>
<dbReference type="SMART" id="SM00382">
    <property type="entry name" value="AAA"/>
    <property type="match status" value="1"/>
</dbReference>
<dbReference type="Gene3D" id="3.40.50.300">
    <property type="entry name" value="P-loop containing nucleotide triphosphate hydrolases"/>
    <property type="match status" value="1"/>
</dbReference>
<reference evidence="6" key="1">
    <citation type="submission" date="2021-11" db="EMBL/GenBank/DDBJ databases">
        <title>Vibrio ZSDE26 sp. nov. and Vibrio ZSDZ34 sp. nov., isolated from coastal seawater in Qingdao.</title>
        <authorList>
            <person name="Zhang P."/>
        </authorList>
    </citation>
    <scope>NUCLEOTIDE SEQUENCE</scope>
    <source>
        <strain evidence="6">ZSDZ34</strain>
    </source>
</reference>
<dbReference type="Pfam" id="PF00158">
    <property type="entry name" value="Sigma54_activat"/>
    <property type="match status" value="1"/>
</dbReference>
<dbReference type="InterPro" id="IPR002078">
    <property type="entry name" value="Sigma_54_int"/>
</dbReference>
<dbReference type="PANTHER" id="PTHR32071:SF120">
    <property type="entry name" value="TRANSCRIPTIONAL REGULATOR-RELATED"/>
    <property type="match status" value="1"/>
</dbReference>
<dbReference type="Gene3D" id="1.10.8.60">
    <property type="match status" value="1"/>
</dbReference>
<dbReference type="RefSeq" id="WP_244355699.1">
    <property type="nucleotide sequence ID" value="NZ_JAJNNZ010000003.1"/>
</dbReference>
<evidence type="ECO:0000256" key="3">
    <source>
        <dbReference type="ARBA" id="ARBA00023015"/>
    </source>
</evidence>
<accession>A0A9X1WGJ6</accession>
<dbReference type="PRINTS" id="PR01590">
    <property type="entry name" value="HTHFIS"/>
</dbReference>
<dbReference type="Gene3D" id="1.10.10.60">
    <property type="entry name" value="Homeodomain-like"/>
    <property type="match status" value="1"/>
</dbReference>
<keyword evidence="4" id="KW-0804">Transcription</keyword>
<dbReference type="PANTHER" id="PTHR32071">
    <property type="entry name" value="TRANSCRIPTIONAL REGULATORY PROTEIN"/>
    <property type="match status" value="1"/>
</dbReference>
<keyword evidence="7" id="KW-1185">Reference proteome</keyword>
<dbReference type="FunFam" id="3.40.50.300:FF:000006">
    <property type="entry name" value="DNA-binding transcriptional regulator NtrC"/>
    <property type="match status" value="1"/>
</dbReference>
<evidence type="ECO:0000256" key="4">
    <source>
        <dbReference type="ARBA" id="ARBA00023163"/>
    </source>
</evidence>
<dbReference type="InterPro" id="IPR002197">
    <property type="entry name" value="HTH_Fis"/>
</dbReference>
<dbReference type="Pfam" id="PF02954">
    <property type="entry name" value="HTH_8"/>
    <property type="match status" value="1"/>
</dbReference>
<dbReference type="Proteomes" id="UP001139488">
    <property type="component" value="Unassembled WGS sequence"/>
</dbReference>